<dbReference type="GO" id="GO:0005615">
    <property type="term" value="C:extracellular space"/>
    <property type="evidence" value="ECO:0007669"/>
    <property type="project" value="TreeGrafter"/>
</dbReference>
<comment type="subcellular location">
    <subcellularLocation>
        <location evidence="1">Secreted</location>
    </subcellularLocation>
</comment>
<dbReference type="InterPro" id="IPR000734">
    <property type="entry name" value="TAG_lipase"/>
</dbReference>
<feature type="compositionally biased region" description="Basic residues" evidence="5">
    <location>
        <begin position="1"/>
        <end position="13"/>
    </location>
</feature>
<dbReference type="GO" id="GO:0016042">
    <property type="term" value="P:lipid catabolic process"/>
    <property type="evidence" value="ECO:0007669"/>
    <property type="project" value="TreeGrafter"/>
</dbReference>
<dbReference type="EMBL" id="BGZK01001525">
    <property type="protein sequence ID" value="GBP81699.1"/>
    <property type="molecule type" value="Genomic_DNA"/>
</dbReference>
<keyword evidence="3" id="KW-0964">Secreted</keyword>
<evidence type="ECO:0000313" key="7">
    <source>
        <dbReference type="EMBL" id="GBP81699.1"/>
    </source>
</evidence>
<evidence type="ECO:0000256" key="3">
    <source>
        <dbReference type="ARBA" id="ARBA00022525"/>
    </source>
</evidence>
<dbReference type="InterPro" id="IPR013818">
    <property type="entry name" value="Lipase"/>
</dbReference>
<keyword evidence="8" id="KW-1185">Reference proteome</keyword>
<evidence type="ECO:0000256" key="5">
    <source>
        <dbReference type="SAM" id="MobiDB-lite"/>
    </source>
</evidence>
<protein>
    <submittedName>
        <fullName evidence="7">Lipase member H-B</fullName>
    </submittedName>
</protein>
<accession>A0A4C1Z494</accession>
<sequence>MSRRTKHAAHRSHPYCPGSTKPAEIAKNQLRYLQFVVQGRRRNRKIYTYWNAHRIAQDPNMDFGRKTMVLAIGYLDSVNFGIARTFAGLYEDLNYNVILTDYQRFSTVHYPLASRLMRPVGKHIGEILANLTSQGLDSSKLELLGFSLGGQTVSFVAKRFRDITGTNVSRITALEPSGPCFRTLGPEERLDASDADFVDVIHTNIDGYGMATPLGHVNFYVNGGEYQPSQIDFIPCDATCSHFKCLPIWFSAVKNPGKFVAVRCRSVQNAREHRCDEGLVKETNVLGLEVDRNRPGIYYLATTGTYPYYLGSRALKGNVEPAQGFALNASTNDTVVSV</sequence>
<dbReference type="GO" id="GO:0016298">
    <property type="term" value="F:lipase activity"/>
    <property type="evidence" value="ECO:0007669"/>
    <property type="project" value="InterPro"/>
</dbReference>
<comment type="similarity">
    <text evidence="2 4">Belongs to the AB hydrolase superfamily. Lipase family.</text>
</comment>
<evidence type="ECO:0000259" key="6">
    <source>
        <dbReference type="Pfam" id="PF00151"/>
    </source>
</evidence>
<dbReference type="Proteomes" id="UP000299102">
    <property type="component" value="Unassembled WGS sequence"/>
</dbReference>
<feature type="region of interest" description="Disordered" evidence="5">
    <location>
        <begin position="1"/>
        <end position="20"/>
    </location>
</feature>
<reference evidence="7 8" key="1">
    <citation type="journal article" date="2019" name="Commun. Biol.">
        <title>The bagworm genome reveals a unique fibroin gene that provides high tensile strength.</title>
        <authorList>
            <person name="Kono N."/>
            <person name="Nakamura H."/>
            <person name="Ohtoshi R."/>
            <person name="Tomita M."/>
            <person name="Numata K."/>
            <person name="Arakawa K."/>
        </authorList>
    </citation>
    <scope>NUCLEOTIDE SEQUENCE [LARGE SCALE GENOMIC DNA]</scope>
</reference>
<gene>
    <name evidence="7" type="primary">liph-b</name>
    <name evidence="7" type="ORF">EVAR_55712_1</name>
</gene>
<feature type="domain" description="Lipase" evidence="6">
    <location>
        <begin position="57"/>
        <end position="304"/>
    </location>
</feature>
<proteinExistence type="inferred from homology"/>
<dbReference type="InterPro" id="IPR029058">
    <property type="entry name" value="AB_hydrolase_fold"/>
</dbReference>
<organism evidence="7 8">
    <name type="scientific">Eumeta variegata</name>
    <name type="common">Bagworm moth</name>
    <name type="synonym">Eumeta japonica</name>
    <dbReference type="NCBI Taxonomy" id="151549"/>
    <lineage>
        <taxon>Eukaryota</taxon>
        <taxon>Metazoa</taxon>
        <taxon>Ecdysozoa</taxon>
        <taxon>Arthropoda</taxon>
        <taxon>Hexapoda</taxon>
        <taxon>Insecta</taxon>
        <taxon>Pterygota</taxon>
        <taxon>Neoptera</taxon>
        <taxon>Endopterygota</taxon>
        <taxon>Lepidoptera</taxon>
        <taxon>Glossata</taxon>
        <taxon>Ditrysia</taxon>
        <taxon>Tineoidea</taxon>
        <taxon>Psychidae</taxon>
        <taxon>Oiketicinae</taxon>
        <taxon>Eumeta</taxon>
    </lineage>
</organism>
<dbReference type="PANTHER" id="PTHR11610">
    <property type="entry name" value="LIPASE"/>
    <property type="match status" value="1"/>
</dbReference>
<evidence type="ECO:0000256" key="2">
    <source>
        <dbReference type="ARBA" id="ARBA00010701"/>
    </source>
</evidence>
<dbReference type="OrthoDB" id="199913at2759"/>
<dbReference type="STRING" id="151549.A0A4C1Z494"/>
<dbReference type="SUPFAM" id="SSF53474">
    <property type="entry name" value="alpha/beta-Hydrolases"/>
    <property type="match status" value="1"/>
</dbReference>
<evidence type="ECO:0000256" key="1">
    <source>
        <dbReference type="ARBA" id="ARBA00004613"/>
    </source>
</evidence>
<evidence type="ECO:0000256" key="4">
    <source>
        <dbReference type="RuleBase" id="RU004262"/>
    </source>
</evidence>
<comment type="caution">
    <text evidence="7">The sequence shown here is derived from an EMBL/GenBank/DDBJ whole genome shotgun (WGS) entry which is preliminary data.</text>
</comment>
<name>A0A4C1Z494_EUMVA</name>
<dbReference type="Pfam" id="PF00151">
    <property type="entry name" value="Lipase"/>
    <property type="match status" value="1"/>
</dbReference>
<dbReference type="AlphaFoldDB" id="A0A4C1Z494"/>
<dbReference type="Gene3D" id="3.40.50.1820">
    <property type="entry name" value="alpha/beta hydrolase"/>
    <property type="match status" value="1"/>
</dbReference>
<evidence type="ECO:0000313" key="8">
    <source>
        <dbReference type="Proteomes" id="UP000299102"/>
    </source>
</evidence>